<name>A0AAC9PRV7_9PSEU</name>
<dbReference type="GO" id="GO:0004140">
    <property type="term" value="F:dephospho-CoA kinase activity"/>
    <property type="evidence" value="ECO:0007669"/>
    <property type="project" value="UniProtKB-UniRule"/>
</dbReference>
<dbReference type="PROSITE" id="PS51219">
    <property type="entry name" value="DPCK"/>
    <property type="match status" value="1"/>
</dbReference>
<dbReference type="NCBIfam" id="NF002879">
    <property type="entry name" value="PRK03333.1"/>
    <property type="match status" value="1"/>
</dbReference>
<dbReference type="HAMAP" id="MF_00376">
    <property type="entry name" value="Dephospho_CoA_kinase"/>
    <property type="match status" value="1"/>
</dbReference>
<dbReference type="NCBIfam" id="TIGR00152">
    <property type="entry name" value="dephospho-CoA kinase"/>
    <property type="match status" value="1"/>
</dbReference>
<evidence type="ECO:0000256" key="1">
    <source>
        <dbReference type="ARBA" id="ARBA00008826"/>
    </source>
</evidence>
<evidence type="ECO:0000256" key="2">
    <source>
        <dbReference type="ARBA" id="ARBA00011058"/>
    </source>
</evidence>
<dbReference type="Pfam" id="PF04229">
    <property type="entry name" value="GrpB"/>
    <property type="match status" value="1"/>
</dbReference>
<evidence type="ECO:0000256" key="4">
    <source>
        <dbReference type="ARBA" id="ARBA00022741"/>
    </source>
</evidence>
<dbReference type="CDD" id="cd02022">
    <property type="entry name" value="DPCK"/>
    <property type="match status" value="1"/>
</dbReference>
<evidence type="ECO:0000256" key="6">
    <source>
        <dbReference type="HAMAP-Rule" id="MF_00376"/>
    </source>
</evidence>
<dbReference type="PANTHER" id="PTHR10695">
    <property type="entry name" value="DEPHOSPHO-COA KINASE-RELATED"/>
    <property type="match status" value="1"/>
</dbReference>
<accession>A0AAC9PRV7</accession>
<dbReference type="SUPFAM" id="SSF52540">
    <property type="entry name" value="P-loop containing nucleoside triphosphate hydrolases"/>
    <property type="match status" value="1"/>
</dbReference>
<organism evidence="8 9">
    <name type="scientific">Actinoalloteichus fjordicus</name>
    <dbReference type="NCBI Taxonomy" id="1612552"/>
    <lineage>
        <taxon>Bacteria</taxon>
        <taxon>Bacillati</taxon>
        <taxon>Actinomycetota</taxon>
        <taxon>Actinomycetes</taxon>
        <taxon>Pseudonocardiales</taxon>
        <taxon>Pseudonocardiaceae</taxon>
        <taxon>Actinoalloteichus</taxon>
    </lineage>
</organism>
<keyword evidence="9" id="KW-1185">Reference proteome</keyword>
<comment type="subcellular location">
    <subcellularLocation>
        <location evidence="6">Cytoplasm</location>
    </subcellularLocation>
</comment>
<dbReference type="Gene3D" id="3.40.50.300">
    <property type="entry name" value="P-loop containing nucleotide triphosphate hydrolases"/>
    <property type="match status" value="1"/>
</dbReference>
<dbReference type="SUPFAM" id="SSF81301">
    <property type="entry name" value="Nucleotidyltransferase"/>
    <property type="match status" value="1"/>
</dbReference>
<comment type="pathway">
    <text evidence="6">Cofactor biosynthesis; coenzyme A biosynthesis; CoA from (R)-pantothenate: step 5/5.</text>
</comment>
<dbReference type="EC" id="2.7.1.24" evidence="6 7"/>
<comment type="function">
    <text evidence="6">Catalyzes the phosphorylation of the 3'-hydroxyl group of dephosphocoenzyme A to form coenzyme A.</text>
</comment>
<dbReference type="KEGG" id="acad:UA74_10680"/>
<protein>
    <recommendedName>
        <fullName evidence="6 7">Dephospho-CoA kinase</fullName>
        <ecNumber evidence="6 7">2.7.1.24</ecNumber>
    </recommendedName>
    <alternativeName>
        <fullName evidence="6">Dephosphocoenzyme A kinase</fullName>
    </alternativeName>
</protein>
<keyword evidence="6 8" id="KW-0808">Transferase</keyword>
<comment type="similarity">
    <text evidence="6">Belongs to the CoaE family.</text>
</comment>
<keyword evidence="5 6" id="KW-0067">ATP-binding</keyword>
<keyword evidence="6 8" id="KW-0418">Kinase</keyword>
<keyword evidence="4 6" id="KW-0547">Nucleotide-binding</keyword>
<gene>
    <name evidence="6" type="primary">coaE</name>
    <name evidence="8" type="ORF">UA74_10680</name>
</gene>
<dbReference type="InterPro" id="IPR001977">
    <property type="entry name" value="Depp_CoAkinase"/>
</dbReference>
<dbReference type="Proteomes" id="UP000185511">
    <property type="component" value="Chromosome"/>
</dbReference>
<dbReference type="EMBL" id="CP016076">
    <property type="protein sequence ID" value="APU14196.1"/>
    <property type="molecule type" value="Genomic_DNA"/>
</dbReference>
<comment type="similarity">
    <text evidence="2">In the C-terminal section; belongs to the UPF0157 (GrpB) family.</text>
</comment>
<comment type="catalytic activity">
    <reaction evidence="6">
        <text>3'-dephospho-CoA + ATP = ADP + CoA + H(+)</text>
        <dbReference type="Rhea" id="RHEA:18245"/>
        <dbReference type="ChEBI" id="CHEBI:15378"/>
        <dbReference type="ChEBI" id="CHEBI:30616"/>
        <dbReference type="ChEBI" id="CHEBI:57287"/>
        <dbReference type="ChEBI" id="CHEBI:57328"/>
        <dbReference type="ChEBI" id="CHEBI:456216"/>
        <dbReference type="EC" id="2.7.1.24"/>
    </reaction>
</comment>
<dbReference type="GO" id="GO:0005524">
    <property type="term" value="F:ATP binding"/>
    <property type="evidence" value="ECO:0007669"/>
    <property type="project" value="UniProtKB-UniRule"/>
</dbReference>
<dbReference type="RefSeq" id="WP_075740125.1">
    <property type="nucleotide sequence ID" value="NZ_CP016076.1"/>
</dbReference>
<evidence type="ECO:0000313" key="9">
    <source>
        <dbReference type="Proteomes" id="UP000185511"/>
    </source>
</evidence>
<evidence type="ECO:0000256" key="5">
    <source>
        <dbReference type="ARBA" id="ARBA00022840"/>
    </source>
</evidence>
<dbReference type="AlphaFoldDB" id="A0AAC9PRV7"/>
<evidence type="ECO:0000256" key="7">
    <source>
        <dbReference type="NCBIfam" id="TIGR00152"/>
    </source>
</evidence>
<dbReference type="GO" id="GO:0015937">
    <property type="term" value="P:coenzyme A biosynthetic process"/>
    <property type="evidence" value="ECO:0007669"/>
    <property type="project" value="UniProtKB-UniRule"/>
</dbReference>
<dbReference type="InterPro" id="IPR007344">
    <property type="entry name" value="GrpB/CoaE"/>
</dbReference>
<keyword evidence="6" id="KW-0173">Coenzyme A biosynthesis</keyword>
<evidence type="ECO:0000313" key="8">
    <source>
        <dbReference type="EMBL" id="APU14196.1"/>
    </source>
</evidence>
<dbReference type="Gene3D" id="3.30.460.10">
    <property type="entry name" value="Beta Polymerase, domain 2"/>
    <property type="match status" value="1"/>
</dbReference>
<dbReference type="GO" id="GO:0005737">
    <property type="term" value="C:cytoplasm"/>
    <property type="evidence" value="ECO:0007669"/>
    <property type="project" value="UniProtKB-SubCell"/>
</dbReference>
<dbReference type="InterPro" id="IPR027417">
    <property type="entry name" value="P-loop_NTPase"/>
</dbReference>
<dbReference type="InterPro" id="IPR043519">
    <property type="entry name" value="NT_sf"/>
</dbReference>
<comment type="similarity">
    <text evidence="1">In the N-terminal section; belongs to the CoaE family.</text>
</comment>
<dbReference type="Pfam" id="PF01121">
    <property type="entry name" value="CoaE"/>
    <property type="match status" value="1"/>
</dbReference>
<proteinExistence type="inferred from homology"/>
<sequence>MLRIGLTGGIGAGKSTVARRFADHGAVIVDADRLAREVVAPGTAGLAEIVDAFGSRMLTDDGELDRPAMGELVFADPAARARLNEIVHPKVGARTAEVLAEAPADAVVVHDVPLLVENGLAPGYHLVVVVDADEAIRVERVRRTRGMTEEAVRARIASQASRADRRAVADVWLDNDGAQAELITLVDALCRDRVRPFEENLRLGRPAQSVDGTVREHDPEWPAQAGRLIRRLRHELGERAAAIEHVGATAEPGRPAPDLLELELAVPSVETADSLTPLLAQAGFPPLADAAARHQRADAGRQGARVFRSADPGRPADLYVTVADRP</sequence>
<dbReference type="PANTHER" id="PTHR10695:SF46">
    <property type="entry name" value="BIFUNCTIONAL COENZYME A SYNTHASE-RELATED"/>
    <property type="match status" value="1"/>
</dbReference>
<evidence type="ECO:0000256" key="3">
    <source>
        <dbReference type="ARBA" id="ARBA00022490"/>
    </source>
</evidence>
<feature type="binding site" evidence="6">
    <location>
        <begin position="11"/>
        <end position="16"/>
    </location>
    <ligand>
        <name>ATP</name>
        <dbReference type="ChEBI" id="CHEBI:30616"/>
    </ligand>
</feature>
<reference evidence="9" key="1">
    <citation type="submission" date="2016-06" db="EMBL/GenBank/DDBJ databases">
        <title>Complete genome sequence of Actinoalloteichus fjordicus DSM 46855 (=ADI127-17), type strain of the new species Actinoalloteichus fjordicus.</title>
        <authorList>
            <person name="Ruckert C."/>
            <person name="Nouioui I."/>
            <person name="Willmese J."/>
            <person name="van Wezel G."/>
            <person name="Klenk H.-P."/>
            <person name="Kalinowski J."/>
            <person name="Zotchev S.B."/>
        </authorList>
    </citation>
    <scope>NUCLEOTIDE SEQUENCE [LARGE SCALE GENOMIC DNA]</scope>
    <source>
        <strain evidence="9">ADI127-7</strain>
    </source>
</reference>
<keyword evidence="3 6" id="KW-0963">Cytoplasm</keyword>